<dbReference type="EMBL" id="FWFS01000004">
    <property type="protein sequence ID" value="SLN36614.1"/>
    <property type="molecule type" value="Genomic_DNA"/>
</dbReference>
<keyword evidence="2" id="KW-1185">Reference proteome</keyword>
<dbReference type="NCBIfam" id="TIGR01560">
    <property type="entry name" value="put_DNA_pack"/>
    <property type="match status" value="1"/>
</dbReference>
<evidence type="ECO:0000313" key="2">
    <source>
        <dbReference type="Proteomes" id="UP000193862"/>
    </source>
</evidence>
<dbReference type="InterPro" id="IPR006450">
    <property type="entry name" value="Phage_HK97_gp6-like"/>
</dbReference>
<dbReference type="Pfam" id="PF05135">
    <property type="entry name" value="Phage_connect_1"/>
    <property type="match status" value="1"/>
</dbReference>
<dbReference type="CDD" id="cd08054">
    <property type="entry name" value="gp6"/>
    <property type="match status" value="1"/>
</dbReference>
<name>A0A1Y5SBK2_9RHOB</name>
<dbReference type="Gene3D" id="1.10.3230.30">
    <property type="entry name" value="Phage gp6-like head-tail connector protein"/>
    <property type="match status" value="1"/>
</dbReference>
<gene>
    <name evidence="1" type="ORF">AQS8620_01305</name>
</gene>
<dbReference type="AlphaFoldDB" id="A0A1Y5SBK2"/>
<dbReference type="RefSeq" id="WP_085836030.1">
    <property type="nucleotide sequence ID" value="NZ_FWFS01000004.1"/>
</dbReference>
<accession>A0A1Y5SBK2</accession>
<reference evidence="1 2" key="1">
    <citation type="submission" date="2017-03" db="EMBL/GenBank/DDBJ databases">
        <authorList>
            <person name="Afonso C.L."/>
            <person name="Miller P.J."/>
            <person name="Scott M.A."/>
            <person name="Spackman E."/>
            <person name="Goraichik I."/>
            <person name="Dimitrov K.M."/>
            <person name="Suarez D.L."/>
            <person name="Swayne D.E."/>
        </authorList>
    </citation>
    <scope>NUCLEOTIDE SEQUENCE [LARGE SCALE GENOMIC DNA]</scope>
    <source>
        <strain evidence="1 2">CECT 8620</strain>
    </source>
</reference>
<protein>
    <submittedName>
        <fullName evidence="1">Phage gp6-like head-tail connector protein</fullName>
    </submittedName>
</protein>
<sequence length="189" mass="21026">MHRPVLITSPTETPVTLAEAKGHLRVDFDDDDSLISGYISAATVHLDGYAGLLGRCMVSQTWEQKYDRWRRVLRLPFPDVSSVEVGYTDEDDEEITVSTDLYTVLQDQRGHYIRFSDRFSSPNVGPDRAGIRISFNAGFGAAADVPWSLKAAILLFVGSLYVNRETSASDFKPTMAFEALIAPHRRVGV</sequence>
<dbReference type="NCBIfam" id="TIGR02215">
    <property type="entry name" value="phage_chp_gp8"/>
    <property type="match status" value="1"/>
</dbReference>
<evidence type="ECO:0000313" key="1">
    <source>
        <dbReference type="EMBL" id="SLN36614.1"/>
    </source>
</evidence>
<dbReference type="Proteomes" id="UP000193862">
    <property type="component" value="Unassembled WGS sequence"/>
</dbReference>
<organism evidence="1 2">
    <name type="scientific">Aquimixticola soesokkakensis</name>
    <dbReference type="NCBI Taxonomy" id="1519096"/>
    <lineage>
        <taxon>Bacteria</taxon>
        <taxon>Pseudomonadati</taxon>
        <taxon>Pseudomonadota</taxon>
        <taxon>Alphaproteobacteria</taxon>
        <taxon>Rhodobacterales</taxon>
        <taxon>Paracoccaceae</taxon>
        <taxon>Aquimixticola</taxon>
    </lineage>
</organism>
<dbReference type="InterPro" id="IPR011738">
    <property type="entry name" value="Phage_CHP"/>
</dbReference>
<dbReference type="InterPro" id="IPR021146">
    <property type="entry name" value="Phage_gp6-like_head-tail"/>
</dbReference>
<proteinExistence type="predicted"/>